<keyword evidence="1 4" id="KW-0479">Metal-binding</keyword>
<accession>A0A803LQM0</accession>
<dbReference type="GO" id="GO:0051015">
    <property type="term" value="F:actin filament binding"/>
    <property type="evidence" value="ECO:0007669"/>
    <property type="project" value="UniProtKB-ARBA"/>
</dbReference>
<dbReference type="Proteomes" id="UP000596660">
    <property type="component" value="Unplaced"/>
</dbReference>
<evidence type="ECO:0000256" key="2">
    <source>
        <dbReference type="ARBA" id="ARBA00022833"/>
    </source>
</evidence>
<dbReference type="Gene3D" id="2.10.110.10">
    <property type="entry name" value="Cysteine Rich Protein"/>
    <property type="match status" value="1"/>
</dbReference>
<keyword evidence="8" id="KW-1185">Reference proteome</keyword>
<feature type="compositionally biased region" description="Basic and acidic residues" evidence="5">
    <location>
        <begin position="261"/>
        <end position="285"/>
    </location>
</feature>
<dbReference type="InterPro" id="IPR001781">
    <property type="entry name" value="Znf_LIM"/>
</dbReference>
<evidence type="ECO:0000256" key="1">
    <source>
        <dbReference type="ARBA" id="ARBA00022723"/>
    </source>
</evidence>
<dbReference type="GO" id="GO:0046872">
    <property type="term" value="F:metal ion binding"/>
    <property type="evidence" value="ECO:0007669"/>
    <property type="project" value="UniProtKB-KW"/>
</dbReference>
<evidence type="ECO:0000256" key="4">
    <source>
        <dbReference type="PROSITE-ProRule" id="PRU00125"/>
    </source>
</evidence>
<dbReference type="SUPFAM" id="SSF57716">
    <property type="entry name" value="Glucocorticoid receptor-like (DNA-binding domain)"/>
    <property type="match status" value="2"/>
</dbReference>
<dbReference type="FunFam" id="2.10.110.10:FF:000002">
    <property type="entry name" value="LIM domain and actin-binding 1"/>
    <property type="match status" value="1"/>
</dbReference>
<organism evidence="7 8">
    <name type="scientific">Chenopodium quinoa</name>
    <name type="common">Quinoa</name>
    <dbReference type="NCBI Taxonomy" id="63459"/>
    <lineage>
        <taxon>Eukaryota</taxon>
        <taxon>Viridiplantae</taxon>
        <taxon>Streptophyta</taxon>
        <taxon>Embryophyta</taxon>
        <taxon>Tracheophyta</taxon>
        <taxon>Spermatophyta</taxon>
        <taxon>Magnoliopsida</taxon>
        <taxon>eudicotyledons</taxon>
        <taxon>Gunneridae</taxon>
        <taxon>Pentapetalae</taxon>
        <taxon>Caryophyllales</taxon>
        <taxon>Chenopodiaceae</taxon>
        <taxon>Chenopodioideae</taxon>
        <taxon>Atripliceae</taxon>
        <taxon>Chenopodium</taxon>
    </lineage>
</organism>
<feature type="region of interest" description="Disordered" evidence="5">
    <location>
        <begin position="255"/>
        <end position="285"/>
    </location>
</feature>
<proteinExistence type="predicted"/>
<protein>
    <recommendedName>
        <fullName evidence="6">LIM zinc-binding domain-containing protein</fullName>
    </recommendedName>
</protein>
<feature type="domain" description="LIM zinc-binding" evidence="6">
    <location>
        <begin position="177"/>
        <end position="237"/>
    </location>
</feature>
<evidence type="ECO:0000313" key="7">
    <source>
        <dbReference type="EnsemblPlants" id="AUR62017249-RA:cds"/>
    </source>
</evidence>
<evidence type="ECO:0000256" key="5">
    <source>
        <dbReference type="SAM" id="MobiDB-lite"/>
    </source>
</evidence>
<dbReference type="SMART" id="SM00132">
    <property type="entry name" value="LIM"/>
    <property type="match status" value="1"/>
</dbReference>
<dbReference type="EnsemblPlants" id="AUR62017249-RA">
    <property type="protein sequence ID" value="AUR62017249-RA:cds"/>
    <property type="gene ID" value="AUR62017249"/>
</dbReference>
<dbReference type="Pfam" id="PF00412">
    <property type="entry name" value="LIM"/>
    <property type="match status" value="1"/>
</dbReference>
<reference evidence="7" key="1">
    <citation type="journal article" date="2017" name="Nature">
        <title>The genome of Chenopodium quinoa.</title>
        <authorList>
            <person name="Jarvis D.E."/>
            <person name="Ho Y.S."/>
            <person name="Lightfoot D.J."/>
            <person name="Schmoeckel S.M."/>
            <person name="Li B."/>
            <person name="Borm T.J.A."/>
            <person name="Ohyanagi H."/>
            <person name="Mineta K."/>
            <person name="Michell C.T."/>
            <person name="Saber N."/>
            <person name="Kharbatia N.M."/>
            <person name="Rupper R.R."/>
            <person name="Sharp A.R."/>
            <person name="Dally N."/>
            <person name="Boughton B.A."/>
            <person name="Woo Y.H."/>
            <person name="Gao G."/>
            <person name="Schijlen E.G.W.M."/>
            <person name="Guo X."/>
            <person name="Momin A.A."/>
            <person name="Negrao S."/>
            <person name="Al-Babili S."/>
            <person name="Gehring C."/>
            <person name="Roessner U."/>
            <person name="Jung C."/>
            <person name="Murphy K."/>
            <person name="Arold S.T."/>
            <person name="Gojobori T."/>
            <person name="van der Linden C.G."/>
            <person name="van Loo E.N."/>
            <person name="Jellen E.N."/>
            <person name="Maughan P.J."/>
            <person name="Tester M."/>
        </authorList>
    </citation>
    <scope>NUCLEOTIDE SEQUENCE [LARGE SCALE GENOMIC DNA]</scope>
    <source>
        <strain evidence="7">cv. PI 614886</strain>
    </source>
</reference>
<keyword evidence="2 4" id="KW-0862">Zinc</keyword>
<name>A0A803LQM0_CHEQI</name>
<evidence type="ECO:0000313" key="8">
    <source>
        <dbReference type="Proteomes" id="UP000596660"/>
    </source>
</evidence>
<keyword evidence="3 4" id="KW-0440">LIM domain</keyword>
<evidence type="ECO:0000256" key="3">
    <source>
        <dbReference type="ARBA" id="ARBA00023038"/>
    </source>
</evidence>
<evidence type="ECO:0000259" key="6">
    <source>
        <dbReference type="PROSITE" id="PS50023"/>
    </source>
</evidence>
<dbReference type="GO" id="GO:0051017">
    <property type="term" value="P:actin filament bundle assembly"/>
    <property type="evidence" value="ECO:0007669"/>
    <property type="project" value="UniProtKB-ARBA"/>
</dbReference>
<dbReference type="AlphaFoldDB" id="A0A803LQM0"/>
<reference evidence="7" key="2">
    <citation type="submission" date="2021-03" db="UniProtKB">
        <authorList>
            <consortium name="EnsemblPlants"/>
        </authorList>
    </citation>
    <scope>IDENTIFICATION</scope>
</reference>
<dbReference type="PANTHER" id="PTHR24206">
    <property type="entry name" value="OS06G0237300 PROTEIN"/>
    <property type="match status" value="1"/>
</dbReference>
<dbReference type="Gramene" id="AUR62017249-RA">
    <property type="protein sequence ID" value="AUR62017249-RA:cds"/>
    <property type="gene ID" value="AUR62017249"/>
</dbReference>
<sequence length="285" mass="32622">MYRFEVMWLRDENCAEIIANAWEAGGDIVSKIACTSNRLSKWSKEKFGDFAKEMADCRAHMKCLMSEYQSDDIIAQMRALDDRMDESESREEAYWRQRSRQDWLKNEYRDEEVITEVLVSYFEELFATSSLTDMEAVIEKVESKVTESQHCSLAAPFIAGESKSSSKLSSMFSGTQDKCATCKKIAYPLEKIVVEGENYHKSCFRCAKGGCFLSASNYAALDGYLYCKPHFAQLFKEKGSYNYLKNSISMKKNNFAPPSLEENKQHTTSELEVAQGKEKESSQEE</sequence>
<dbReference type="PROSITE" id="PS50023">
    <property type="entry name" value="LIM_DOMAIN_2"/>
    <property type="match status" value="1"/>
</dbReference>